<dbReference type="InterPro" id="IPR000418">
    <property type="entry name" value="Ets_dom"/>
</dbReference>
<evidence type="ECO:0000256" key="2">
    <source>
        <dbReference type="ARBA" id="ARBA00023125"/>
    </source>
</evidence>
<comment type="similarity">
    <text evidence="1 3">Belongs to the ETS family.</text>
</comment>
<feature type="domain" description="ETS" evidence="4">
    <location>
        <begin position="257"/>
        <end position="337"/>
    </location>
</feature>
<reference evidence="6" key="2">
    <citation type="submission" date="2025-09" db="UniProtKB">
        <authorList>
            <consortium name="Ensembl"/>
        </authorList>
    </citation>
    <scope>IDENTIFICATION</scope>
</reference>
<dbReference type="GO" id="GO:0005634">
    <property type="term" value="C:nucleus"/>
    <property type="evidence" value="ECO:0007669"/>
    <property type="project" value="UniProtKB-SubCell"/>
</dbReference>
<dbReference type="PRINTS" id="PR00454">
    <property type="entry name" value="ETSDOMAIN"/>
</dbReference>
<dbReference type="GeneTree" id="ENSGT00940000167160"/>
<evidence type="ECO:0000313" key="6">
    <source>
        <dbReference type="Ensembl" id="ENSXCOP00000004688.1"/>
    </source>
</evidence>
<dbReference type="AlphaFoldDB" id="A0A3B5KX46"/>
<evidence type="ECO:0008006" key="8">
    <source>
        <dbReference type="Google" id="ProtNLM"/>
    </source>
</evidence>
<dbReference type="InterPro" id="IPR036388">
    <property type="entry name" value="WH-like_DNA-bd_sf"/>
</dbReference>
<dbReference type="GO" id="GO:0000981">
    <property type="term" value="F:DNA-binding transcription factor activity, RNA polymerase II-specific"/>
    <property type="evidence" value="ECO:0007669"/>
    <property type="project" value="TreeGrafter"/>
</dbReference>
<proteinExistence type="inferred from homology"/>
<evidence type="ECO:0000259" key="5">
    <source>
        <dbReference type="PROSITE" id="PS51433"/>
    </source>
</evidence>
<keyword evidence="2 3" id="KW-0238">DNA-binding</keyword>
<reference evidence="6" key="1">
    <citation type="submission" date="2025-08" db="UniProtKB">
        <authorList>
            <consortium name="Ensembl"/>
        </authorList>
    </citation>
    <scope>IDENTIFICATION</scope>
</reference>
<dbReference type="SMART" id="SM00251">
    <property type="entry name" value="SAM_PNT"/>
    <property type="match status" value="1"/>
</dbReference>
<dbReference type="PROSITE" id="PS50061">
    <property type="entry name" value="ETS_DOMAIN_3"/>
    <property type="match status" value="1"/>
</dbReference>
<dbReference type="Gene3D" id="1.10.10.10">
    <property type="entry name" value="Winged helix-like DNA-binding domain superfamily/Winged helix DNA-binding domain"/>
    <property type="match status" value="1"/>
</dbReference>
<keyword evidence="3" id="KW-0539">Nucleus</keyword>
<dbReference type="Proteomes" id="UP000261380">
    <property type="component" value="Unplaced"/>
</dbReference>
<protein>
    <recommendedName>
        <fullName evidence="8">V-ets avian erythroblastosis virus E26 oncogene homolog 2</fullName>
    </recommendedName>
</protein>
<feature type="domain" description="PNT" evidence="5">
    <location>
        <begin position="44"/>
        <end position="128"/>
    </location>
</feature>
<dbReference type="SUPFAM" id="SSF47769">
    <property type="entry name" value="SAM/Pointed domain"/>
    <property type="match status" value="1"/>
</dbReference>
<dbReference type="GO" id="GO:0030154">
    <property type="term" value="P:cell differentiation"/>
    <property type="evidence" value="ECO:0007669"/>
    <property type="project" value="TreeGrafter"/>
</dbReference>
<dbReference type="Pfam" id="PF02198">
    <property type="entry name" value="SAM_PNT"/>
    <property type="match status" value="1"/>
</dbReference>
<dbReference type="STRING" id="32473.ENSXCOP00000004688"/>
<sequence length="356" mass="40271">MADTLSYLVPCLVVFSTYILELDSIDVPPLTPTSKEVLSQAVQASFSGFVQEIINHHFPQDPSLWSEWEVSHWLDWCQAEFGLHGSELRGLQGSQLCGLDREAFLGLMADCTAGEILWEHLETLRRGKQFSSQYSLLFTSSWAISLSFWLSTAQLLGSDWLYNTSISFMNSGHILCFYPCFLAETPLEERAAATVSPRALTAPLTDLEPLDDRVPDDAFMLHQKHGSFKDYVGSKTHVGKAVIPASILAGYTGSGPIQLWQFLLELLTDRSCQSCISWTGDEWEFKLTDPDEVALLWGKRKNKPKMNYEKLSRGLRYYYDKNIIRKTAGKRYVYRFVCNLQGLLGYEPGELHAIPD</sequence>
<dbReference type="SMART" id="SM00413">
    <property type="entry name" value="ETS"/>
    <property type="match status" value="1"/>
</dbReference>
<name>A0A3B5KX46_9TELE</name>
<accession>A0A3B5KX46</accession>
<dbReference type="PANTHER" id="PTHR11849">
    <property type="entry name" value="ETS"/>
    <property type="match status" value="1"/>
</dbReference>
<dbReference type="PROSITE" id="PS51433">
    <property type="entry name" value="PNT"/>
    <property type="match status" value="1"/>
</dbReference>
<dbReference type="PROSITE" id="PS00346">
    <property type="entry name" value="ETS_DOMAIN_2"/>
    <property type="match status" value="1"/>
</dbReference>
<dbReference type="InterPro" id="IPR013761">
    <property type="entry name" value="SAM/pointed_sf"/>
</dbReference>
<dbReference type="PROSITE" id="PS00345">
    <property type="entry name" value="ETS_DOMAIN_1"/>
    <property type="match status" value="1"/>
</dbReference>
<dbReference type="FunFam" id="1.10.10.10:FF:001050">
    <property type="entry name" value="Predicted protein"/>
    <property type="match status" value="1"/>
</dbReference>
<dbReference type="InterPro" id="IPR036390">
    <property type="entry name" value="WH_DNA-bd_sf"/>
</dbReference>
<dbReference type="Gene3D" id="1.10.150.50">
    <property type="entry name" value="Transcription Factor, Ets-1"/>
    <property type="match status" value="1"/>
</dbReference>
<dbReference type="InterPro" id="IPR046328">
    <property type="entry name" value="ETS_fam"/>
</dbReference>
<dbReference type="Pfam" id="PF00178">
    <property type="entry name" value="Ets"/>
    <property type="match status" value="1"/>
</dbReference>
<dbReference type="GO" id="GO:0043565">
    <property type="term" value="F:sequence-specific DNA binding"/>
    <property type="evidence" value="ECO:0007669"/>
    <property type="project" value="InterPro"/>
</dbReference>
<organism evidence="6 7">
    <name type="scientific">Xiphophorus couchianus</name>
    <name type="common">Monterrey platyfish</name>
    <dbReference type="NCBI Taxonomy" id="32473"/>
    <lineage>
        <taxon>Eukaryota</taxon>
        <taxon>Metazoa</taxon>
        <taxon>Chordata</taxon>
        <taxon>Craniata</taxon>
        <taxon>Vertebrata</taxon>
        <taxon>Euteleostomi</taxon>
        <taxon>Actinopterygii</taxon>
        <taxon>Neopterygii</taxon>
        <taxon>Teleostei</taxon>
        <taxon>Neoteleostei</taxon>
        <taxon>Acanthomorphata</taxon>
        <taxon>Ovalentaria</taxon>
        <taxon>Atherinomorphae</taxon>
        <taxon>Cyprinodontiformes</taxon>
        <taxon>Poeciliidae</taxon>
        <taxon>Poeciliinae</taxon>
        <taxon>Xiphophorus</taxon>
    </lineage>
</organism>
<evidence type="ECO:0000256" key="1">
    <source>
        <dbReference type="ARBA" id="ARBA00005562"/>
    </source>
</evidence>
<dbReference type="InterPro" id="IPR003118">
    <property type="entry name" value="Pointed_dom"/>
</dbReference>
<comment type="subcellular location">
    <subcellularLocation>
        <location evidence="3">Nucleus</location>
    </subcellularLocation>
</comment>
<evidence type="ECO:0000313" key="7">
    <source>
        <dbReference type="Proteomes" id="UP000261380"/>
    </source>
</evidence>
<dbReference type="SUPFAM" id="SSF46785">
    <property type="entry name" value="Winged helix' DNA-binding domain"/>
    <property type="match status" value="1"/>
</dbReference>
<evidence type="ECO:0000259" key="4">
    <source>
        <dbReference type="PROSITE" id="PS50061"/>
    </source>
</evidence>
<evidence type="ECO:0000256" key="3">
    <source>
        <dbReference type="RuleBase" id="RU004019"/>
    </source>
</evidence>
<keyword evidence="7" id="KW-1185">Reference proteome</keyword>
<dbReference type="Ensembl" id="ENSXCOT00000004745.1">
    <property type="protein sequence ID" value="ENSXCOP00000004688.1"/>
    <property type="gene ID" value="ENSXCOG00000003699.1"/>
</dbReference>
<dbReference type="PANTHER" id="PTHR11849:SF209">
    <property type="entry name" value="ETS TRANSLOCATION VARIANT 2"/>
    <property type="match status" value="1"/>
</dbReference>